<reference evidence="1" key="1">
    <citation type="journal article" date="2018" name="Genome Biol.">
        <title>SKESA: strategic k-mer extension for scrupulous assemblies.</title>
        <authorList>
            <person name="Souvorov A."/>
            <person name="Agarwala R."/>
            <person name="Lipman D.J."/>
        </authorList>
    </citation>
    <scope>NUCLEOTIDE SEQUENCE</scope>
    <source>
        <strain evidence="1">MA.BM_SE06/8</strain>
    </source>
</reference>
<dbReference type="EMBL" id="DAAYKZ010000001">
    <property type="protein sequence ID" value="HAG4650569.1"/>
    <property type="molecule type" value="Genomic_DNA"/>
</dbReference>
<gene>
    <name evidence="1" type="ORF">G8382_000378</name>
</gene>
<proteinExistence type="predicted"/>
<accession>A0A763YVM5</accession>
<protein>
    <submittedName>
        <fullName evidence="1">Uncharacterized protein</fullName>
    </submittedName>
</protein>
<evidence type="ECO:0000313" key="1">
    <source>
        <dbReference type="EMBL" id="HAG4650569.1"/>
    </source>
</evidence>
<comment type="caution">
    <text evidence="1">The sequence shown here is derived from an EMBL/GenBank/DDBJ whole genome shotgun (WGS) entry which is preliminary data.</text>
</comment>
<reference evidence="1" key="2">
    <citation type="submission" date="2020-02" db="EMBL/GenBank/DDBJ databases">
        <authorList>
            <consortium name="NCBI Pathogen Detection Project"/>
        </authorList>
    </citation>
    <scope>NUCLEOTIDE SEQUENCE</scope>
    <source>
        <strain evidence="1">MA.BM_SE06/8</strain>
    </source>
</reference>
<sequence>MTEQFTERERRKVADIVQEHLYEACNGKTLSPEDKKTLVAGLVSRAKRATGKKMKKEQLYVCWEEFYPEPHDVLMERKMLRRYDPGTGVHRDKFDGRNIRDFLAENHVIRALKRYNLFGFFLYPDEALPPGTQVLVPESTDIPAEVYNLWTDLVNNSGETEARAAKYTAVEYQRYTGFRPADFNGLNAPVTITFTAPDWRALARIEIPVIDAIPDDIPLKHIHYIVKEFHRLISYLPALPGYGEENASSVWVLPSQNQRTGIMMNLMYFEQLPVTCLIFSLLLKRAMENVLSGKVTNGRGQSRAVDG</sequence>
<dbReference type="AlphaFoldDB" id="A0A763YVM5"/>
<organism evidence="1">
    <name type="scientific">Salmonella enterica</name>
    <name type="common">Salmonella choleraesuis</name>
    <dbReference type="NCBI Taxonomy" id="28901"/>
    <lineage>
        <taxon>Bacteria</taxon>
        <taxon>Pseudomonadati</taxon>
        <taxon>Pseudomonadota</taxon>
        <taxon>Gammaproteobacteria</taxon>
        <taxon>Enterobacterales</taxon>
        <taxon>Enterobacteriaceae</taxon>
        <taxon>Salmonella</taxon>
    </lineage>
</organism>
<name>A0A763YVM5_SALER</name>